<protein>
    <submittedName>
        <fullName evidence="2">Uncharacterized protein</fullName>
    </submittedName>
</protein>
<sequence length="143" mass="16200">MENSSTSREEVRSSIPKHRCSRIPFRWRRSPGWATEDSNPSAAGNPGTDFMRRCAHVESSNAARVQAGHAQFCSLDRRANPLNVIVAETLRRYVWSKNLLRRPLARETAQETRRRLAEAQHINPKANPPGSPAQQRVTISSMR</sequence>
<evidence type="ECO:0000256" key="1">
    <source>
        <dbReference type="SAM" id="MobiDB-lite"/>
    </source>
</evidence>
<dbReference type="AlphaFoldDB" id="A0A8H3TVN4"/>
<proteinExistence type="predicted"/>
<gene>
    <name evidence="2" type="ORF">NliqN6_3421</name>
</gene>
<feature type="region of interest" description="Disordered" evidence="1">
    <location>
        <begin position="121"/>
        <end position="143"/>
    </location>
</feature>
<name>A0A8H3TVN4_9TREE</name>
<keyword evidence="3" id="KW-1185">Reference proteome</keyword>
<dbReference type="Proteomes" id="UP000620104">
    <property type="component" value="Unassembled WGS sequence"/>
</dbReference>
<reference evidence="2" key="1">
    <citation type="submission" date="2020-07" db="EMBL/GenBank/DDBJ databases">
        <title>Draft Genome Sequence of a Deep-Sea Yeast, Naganishia (Cryptococcus) liquefaciens strain N6.</title>
        <authorList>
            <person name="Han Y.W."/>
            <person name="Kajitani R."/>
            <person name="Morimoto H."/>
            <person name="Parhat M."/>
            <person name="Tsubouchi H."/>
            <person name="Bakenova O."/>
            <person name="Ogata M."/>
            <person name="Argunhan B."/>
            <person name="Aoki R."/>
            <person name="Kajiwara S."/>
            <person name="Itoh T."/>
            <person name="Iwasaki H."/>
        </authorList>
    </citation>
    <scope>NUCLEOTIDE SEQUENCE</scope>
    <source>
        <strain evidence="2">N6</strain>
    </source>
</reference>
<accession>A0A8H3TVN4</accession>
<dbReference type="EMBL" id="BLZA01000020">
    <property type="protein sequence ID" value="GHJ87019.1"/>
    <property type="molecule type" value="Genomic_DNA"/>
</dbReference>
<feature type="compositionally biased region" description="Polar residues" evidence="1">
    <location>
        <begin position="132"/>
        <end position="143"/>
    </location>
</feature>
<organism evidence="2 3">
    <name type="scientific">Naganishia liquefaciens</name>
    <dbReference type="NCBI Taxonomy" id="104408"/>
    <lineage>
        <taxon>Eukaryota</taxon>
        <taxon>Fungi</taxon>
        <taxon>Dikarya</taxon>
        <taxon>Basidiomycota</taxon>
        <taxon>Agaricomycotina</taxon>
        <taxon>Tremellomycetes</taxon>
        <taxon>Filobasidiales</taxon>
        <taxon>Filobasidiaceae</taxon>
        <taxon>Naganishia</taxon>
    </lineage>
</organism>
<evidence type="ECO:0000313" key="3">
    <source>
        <dbReference type="Proteomes" id="UP000620104"/>
    </source>
</evidence>
<evidence type="ECO:0000313" key="2">
    <source>
        <dbReference type="EMBL" id="GHJ87019.1"/>
    </source>
</evidence>
<comment type="caution">
    <text evidence="2">The sequence shown here is derived from an EMBL/GenBank/DDBJ whole genome shotgun (WGS) entry which is preliminary data.</text>
</comment>